<dbReference type="OrthoDB" id="104801at2"/>
<dbReference type="EMBL" id="QGTJ01000004">
    <property type="protein sequence ID" value="PWV62406.1"/>
    <property type="molecule type" value="Genomic_DNA"/>
</dbReference>
<keyword evidence="1" id="KW-0732">Signal</keyword>
<protein>
    <recommendedName>
        <fullName evidence="4">Nucleoside-specific outer membrane channel protein Tsx</fullName>
    </recommendedName>
</protein>
<evidence type="ECO:0000313" key="2">
    <source>
        <dbReference type="EMBL" id="PWV62406.1"/>
    </source>
</evidence>
<evidence type="ECO:0000256" key="1">
    <source>
        <dbReference type="SAM" id="SignalP"/>
    </source>
</evidence>
<evidence type="ECO:0000313" key="3">
    <source>
        <dbReference type="Proteomes" id="UP000246569"/>
    </source>
</evidence>
<dbReference type="InterPro" id="IPR036777">
    <property type="entry name" value="Channel_Tsx-like_sf"/>
</dbReference>
<name>A0A317MW20_9GAMM</name>
<dbReference type="SUPFAM" id="SSF111364">
    <property type="entry name" value="Tsx-like channel"/>
    <property type="match status" value="1"/>
</dbReference>
<evidence type="ECO:0008006" key="4">
    <source>
        <dbReference type="Google" id="ProtNLM"/>
    </source>
</evidence>
<dbReference type="AlphaFoldDB" id="A0A317MW20"/>
<organism evidence="2 3">
    <name type="scientific">Plasticicumulans acidivorans</name>
    <dbReference type="NCBI Taxonomy" id="886464"/>
    <lineage>
        <taxon>Bacteria</taxon>
        <taxon>Pseudomonadati</taxon>
        <taxon>Pseudomonadota</taxon>
        <taxon>Gammaproteobacteria</taxon>
        <taxon>Candidatus Competibacteraceae</taxon>
        <taxon>Plasticicumulans</taxon>
    </lineage>
</organism>
<dbReference type="Gene3D" id="2.40.230.20">
    <property type="entry name" value="Nucleoside-specific channel-forming protein, Tsx-like"/>
    <property type="match status" value="1"/>
</dbReference>
<accession>A0A317MW20</accession>
<dbReference type="GO" id="GO:0009279">
    <property type="term" value="C:cell outer membrane"/>
    <property type="evidence" value="ECO:0007669"/>
    <property type="project" value="InterPro"/>
</dbReference>
<proteinExistence type="predicted"/>
<sequence length="281" mass="31380">MPCARPPAVLAALAFGLSAPLSSHAAGFSDTFIGYRYGNQFSEPSKPDDISKNIVQFTHASSYKLGSNFFNLDMLMSDDNDPAHNSDDGATEFYATFRSQLHASKVFDRDFKYGIIRDLGLTFGFDANTKDTTFAPRKRLIAIGPTLKFDVPGFFDLSFMYTKEWNHKGIPGTPDPDHEFDGTYMISAAWAIPFSVHDTPMKFQGFANYIGPKGEDYNYRDTEAEFLLRTSLMVDVGKLVADSKGTLFAGVGYEYWHNKFGNPPGVGTFTRTPTLNLEWHF</sequence>
<feature type="signal peptide" evidence="1">
    <location>
        <begin position="1"/>
        <end position="25"/>
    </location>
</feature>
<comment type="caution">
    <text evidence="2">The sequence shown here is derived from an EMBL/GenBank/DDBJ whole genome shotgun (WGS) entry which is preliminary data.</text>
</comment>
<dbReference type="Proteomes" id="UP000246569">
    <property type="component" value="Unassembled WGS sequence"/>
</dbReference>
<reference evidence="2 3" key="1">
    <citation type="submission" date="2018-05" db="EMBL/GenBank/DDBJ databases">
        <title>Genomic Encyclopedia of Type Strains, Phase IV (KMG-IV): sequencing the most valuable type-strain genomes for metagenomic binning, comparative biology and taxonomic classification.</title>
        <authorList>
            <person name="Goeker M."/>
        </authorList>
    </citation>
    <scope>NUCLEOTIDE SEQUENCE [LARGE SCALE GENOMIC DNA]</scope>
    <source>
        <strain evidence="2 3">DSM 23606</strain>
    </source>
</reference>
<gene>
    <name evidence="2" type="ORF">C7443_104201</name>
</gene>
<feature type="chain" id="PRO_5016429049" description="Nucleoside-specific outer membrane channel protein Tsx" evidence="1">
    <location>
        <begin position="26"/>
        <end position="281"/>
    </location>
</feature>
<keyword evidence="3" id="KW-1185">Reference proteome</keyword>
<dbReference type="RefSeq" id="WP_110018231.1">
    <property type="nucleotide sequence ID" value="NZ_QGTJ01000004.1"/>
</dbReference>